<accession>A0ABP3SGP4</accession>
<evidence type="ECO:0008006" key="3">
    <source>
        <dbReference type="Google" id="ProtNLM"/>
    </source>
</evidence>
<protein>
    <recommendedName>
        <fullName evidence="3">Transposase</fullName>
    </recommendedName>
</protein>
<keyword evidence="2" id="KW-1185">Reference proteome</keyword>
<reference evidence="2" key="1">
    <citation type="journal article" date="2019" name="Int. J. Syst. Evol. Microbiol.">
        <title>The Global Catalogue of Microorganisms (GCM) 10K type strain sequencing project: providing services to taxonomists for standard genome sequencing and annotation.</title>
        <authorList>
            <consortium name="The Broad Institute Genomics Platform"/>
            <consortium name="The Broad Institute Genome Sequencing Center for Infectious Disease"/>
            <person name="Wu L."/>
            <person name="Ma J."/>
        </authorList>
    </citation>
    <scope>NUCLEOTIDE SEQUENCE [LARGE SCALE GENOMIC DNA]</scope>
    <source>
        <strain evidence="2">JCM 10367</strain>
    </source>
</reference>
<sequence length="117" mass="13045">MTATIFTEFLPARPHKASAGRRRRHVKELPWRLHEIAPGAVTILVTPIWCDGSGAFERAFLARALDAQGQIIKFKSGGSARIAALLQKAYPRADWNRAQTWRAADNTLTARPRQRAA</sequence>
<dbReference type="RefSeq" id="WP_343998365.1">
    <property type="nucleotide sequence ID" value="NZ_BAAAGU010000009.1"/>
</dbReference>
<organism evidence="1 2">
    <name type="scientific">Streptomyces thermocarboxydovorans</name>
    <dbReference type="NCBI Taxonomy" id="59298"/>
    <lineage>
        <taxon>Bacteria</taxon>
        <taxon>Bacillati</taxon>
        <taxon>Actinomycetota</taxon>
        <taxon>Actinomycetes</taxon>
        <taxon>Kitasatosporales</taxon>
        <taxon>Streptomycetaceae</taxon>
        <taxon>Streptomyces</taxon>
    </lineage>
</organism>
<dbReference type="EMBL" id="BAAAGU010000009">
    <property type="protein sequence ID" value="GAA0637629.1"/>
    <property type="molecule type" value="Genomic_DNA"/>
</dbReference>
<dbReference type="Proteomes" id="UP001500724">
    <property type="component" value="Unassembled WGS sequence"/>
</dbReference>
<comment type="caution">
    <text evidence="1">The sequence shown here is derived from an EMBL/GenBank/DDBJ whole genome shotgun (WGS) entry which is preliminary data.</text>
</comment>
<name>A0ABP3SGP4_9ACTN</name>
<evidence type="ECO:0000313" key="1">
    <source>
        <dbReference type="EMBL" id="GAA0637629.1"/>
    </source>
</evidence>
<gene>
    <name evidence="1" type="ORF">GCM10009535_12580</name>
</gene>
<proteinExistence type="predicted"/>
<evidence type="ECO:0000313" key="2">
    <source>
        <dbReference type="Proteomes" id="UP001500724"/>
    </source>
</evidence>